<proteinExistence type="predicted"/>
<gene>
    <name evidence="2" type="ORF">KI688_011662</name>
</gene>
<dbReference type="OrthoDB" id="10257471at2759"/>
<feature type="compositionally biased region" description="Acidic residues" evidence="1">
    <location>
        <begin position="234"/>
        <end position="243"/>
    </location>
</feature>
<protein>
    <submittedName>
        <fullName evidence="2">Uncharacterized protein</fullName>
    </submittedName>
</protein>
<feature type="compositionally biased region" description="Acidic residues" evidence="1">
    <location>
        <begin position="214"/>
        <end position="227"/>
    </location>
</feature>
<organism evidence="2 3">
    <name type="scientific">Linnemannia hyalina</name>
    <dbReference type="NCBI Taxonomy" id="64524"/>
    <lineage>
        <taxon>Eukaryota</taxon>
        <taxon>Fungi</taxon>
        <taxon>Fungi incertae sedis</taxon>
        <taxon>Mucoromycota</taxon>
        <taxon>Mortierellomycotina</taxon>
        <taxon>Mortierellomycetes</taxon>
        <taxon>Mortierellales</taxon>
        <taxon>Mortierellaceae</taxon>
        <taxon>Linnemannia</taxon>
    </lineage>
</organism>
<name>A0A9P7XVE8_9FUNG</name>
<dbReference type="EMBL" id="JAHRHY010000007">
    <property type="protein sequence ID" value="KAG9068070.1"/>
    <property type="molecule type" value="Genomic_DNA"/>
</dbReference>
<sequence length="296" mass="33007">MLHGFALHLCYVRDKIISVTLDGHVIFFPKLPPFVPVRSSSVNTKVLQVIAVDFGSRTFERGQGNLLQTWQAAVCLAHEDGVIIKDEHSQTLCQVQLELGAKLIHIQAIADNTWPYRNELLILYEEPNTRQRLVLCVQMEPGYREESSRRLLTPSFSLGRGGDARDSIAMYRDRIGIMSHRNCSSDLGHYCLLRLMDLKQDVAVSTEYARSESVDEEEAVADGADIDDGSHGDNEDEVEDGDEGGVLKASSVHMRGKAIRLDHTTVNKAAYRILALDHARIVLGVGPRTVKILYLV</sequence>
<feature type="region of interest" description="Disordered" evidence="1">
    <location>
        <begin position="211"/>
        <end position="243"/>
    </location>
</feature>
<evidence type="ECO:0000313" key="2">
    <source>
        <dbReference type="EMBL" id="KAG9068070.1"/>
    </source>
</evidence>
<comment type="caution">
    <text evidence="2">The sequence shown here is derived from an EMBL/GenBank/DDBJ whole genome shotgun (WGS) entry which is preliminary data.</text>
</comment>
<dbReference type="Proteomes" id="UP000707451">
    <property type="component" value="Unassembled WGS sequence"/>
</dbReference>
<dbReference type="AlphaFoldDB" id="A0A9P7XVE8"/>
<evidence type="ECO:0000313" key="3">
    <source>
        <dbReference type="Proteomes" id="UP000707451"/>
    </source>
</evidence>
<accession>A0A9P7XVE8</accession>
<reference evidence="2" key="1">
    <citation type="submission" date="2021-06" db="EMBL/GenBank/DDBJ databases">
        <title>Genome Sequence of Mortierella hyaline Strain SCG-10, a Cold-Adapted, Nitrate-Reducing Fungus Isolated from Soil in Minnesota, USA.</title>
        <authorList>
            <person name="Aldossari N."/>
        </authorList>
    </citation>
    <scope>NUCLEOTIDE SEQUENCE</scope>
    <source>
        <strain evidence="2">SCG-10</strain>
    </source>
</reference>
<keyword evidence="3" id="KW-1185">Reference proteome</keyword>
<evidence type="ECO:0000256" key="1">
    <source>
        <dbReference type="SAM" id="MobiDB-lite"/>
    </source>
</evidence>